<sequence>MSAVRVNISLQLEEQESFPTKGNIIFEEYSARRMLVLWIERERVLFRVTELFIAICKIARKICIDEDTLLVY</sequence>
<keyword evidence="1" id="KW-1185">Reference proteome</keyword>
<dbReference type="Proteomes" id="UP000887565">
    <property type="component" value="Unplaced"/>
</dbReference>
<evidence type="ECO:0000313" key="1">
    <source>
        <dbReference type="Proteomes" id="UP000887565"/>
    </source>
</evidence>
<name>A0A915LA71_ROMCU</name>
<evidence type="ECO:0000313" key="2">
    <source>
        <dbReference type="WBParaSite" id="nRc.2.0.1.t48020-RA"/>
    </source>
</evidence>
<dbReference type="WBParaSite" id="nRc.2.0.1.t48020-RA">
    <property type="protein sequence ID" value="nRc.2.0.1.t48020-RA"/>
    <property type="gene ID" value="nRc.2.0.1.g48020"/>
</dbReference>
<dbReference type="AlphaFoldDB" id="A0A915LA71"/>
<organism evidence="1 2">
    <name type="scientific">Romanomermis culicivorax</name>
    <name type="common">Nematode worm</name>
    <dbReference type="NCBI Taxonomy" id="13658"/>
    <lineage>
        <taxon>Eukaryota</taxon>
        <taxon>Metazoa</taxon>
        <taxon>Ecdysozoa</taxon>
        <taxon>Nematoda</taxon>
        <taxon>Enoplea</taxon>
        <taxon>Dorylaimia</taxon>
        <taxon>Mermithida</taxon>
        <taxon>Mermithoidea</taxon>
        <taxon>Mermithidae</taxon>
        <taxon>Romanomermis</taxon>
    </lineage>
</organism>
<proteinExistence type="predicted"/>
<reference evidence="2" key="1">
    <citation type="submission" date="2022-11" db="UniProtKB">
        <authorList>
            <consortium name="WormBaseParasite"/>
        </authorList>
    </citation>
    <scope>IDENTIFICATION</scope>
</reference>
<accession>A0A915LA71</accession>
<protein>
    <submittedName>
        <fullName evidence="2">Uncharacterized protein</fullName>
    </submittedName>
</protein>